<keyword evidence="1" id="KW-0732">Signal</keyword>
<dbReference type="Proteomes" id="UP000053923">
    <property type="component" value="Unassembled WGS sequence"/>
</dbReference>
<evidence type="ECO:0000256" key="1">
    <source>
        <dbReference type="SAM" id="SignalP"/>
    </source>
</evidence>
<proteinExistence type="predicted"/>
<comment type="caution">
    <text evidence="2">The sequence shown here is derived from an EMBL/GenBank/DDBJ whole genome shotgun (WGS) entry which is preliminary data.</text>
</comment>
<accession>A0A0X3V0H4</accession>
<protein>
    <submittedName>
        <fullName evidence="2">Calcium-binding protein</fullName>
    </submittedName>
</protein>
<evidence type="ECO:0000313" key="3">
    <source>
        <dbReference type="Proteomes" id="UP000053923"/>
    </source>
</evidence>
<feature type="chain" id="PRO_5007055419" evidence="1">
    <location>
        <begin position="27"/>
        <end position="259"/>
    </location>
</feature>
<dbReference type="EMBL" id="LLZG01000118">
    <property type="protein sequence ID" value="KUL37997.1"/>
    <property type="molecule type" value="Genomic_DNA"/>
</dbReference>
<organism evidence="2 3">
    <name type="scientific">Streptomyces regalis</name>
    <dbReference type="NCBI Taxonomy" id="68262"/>
    <lineage>
        <taxon>Bacteria</taxon>
        <taxon>Bacillati</taxon>
        <taxon>Actinomycetota</taxon>
        <taxon>Actinomycetes</taxon>
        <taxon>Kitasatosporales</taxon>
        <taxon>Streptomycetaceae</taxon>
        <taxon>Streptomyces</taxon>
    </lineage>
</organism>
<feature type="signal peptide" evidence="1">
    <location>
        <begin position="1"/>
        <end position="26"/>
    </location>
</feature>
<dbReference type="AlphaFoldDB" id="A0A0X3V0H4"/>
<evidence type="ECO:0000313" key="2">
    <source>
        <dbReference type="EMBL" id="KUL37997.1"/>
    </source>
</evidence>
<gene>
    <name evidence="2" type="ORF">ADL12_17940</name>
</gene>
<dbReference type="OrthoDB" id="3296851at2"/>
<dbReference type="RefSeq" id="WP_062703632.1">
    <property type="nucleotide sequence ID" value="NZ_LLZG01000118.1"/>
</dbReference>
<reference evidence="3" key="1">
    <citation type="submission" date="2015-10" db="EMBL/GenBank/DDBJ databases">
        <authorList>
            <person name="Ju K.-S."/>
            <person name="Doroghazi J.R."/>
            <person name="Metcalf W.W."/>
        </authorList>
    </citation>
    <scope>NUCLEOTIDE SEQUENCE [LARGE SCALE GENOMIC DNA]</scope>
    <source>
        <strain evidence="3">NRRL 3151</strain>
    </source>
</reference>
<name>A0A0X3V0H4_9ACTN</name>
<sequence>MRMRATLGVVTGALALSALAVPAAQADEVQGDTTISNVVVNGGKAAVVGATTTKTITVSFTVQDASGVDWAQAILYHGADIDSSDTGAVANSSDGRATCTAVSATTSNCKSTFNLDPGYNVFNSAAGTWKVWAIAAGNDADYVLKENAKTFLVQRASKLTVNASPEPVAKGKTITVTGKLSRANWDRGTYNGYSTQPVKLQFRKYGTSTYTTLKTIKTNTYGDLKTTVTASADGYFRYRFEGTSTTPAVSATGDFVDVR</sequence>
<keyword evidence="3" id="KW-1185">Reference proteome</keyword>